<evidence type="ECO:0000256" key="1">
    <source>
        <dbReference type="SAM" id="SignalP"/>
    </source>
</evidence>
<dbReference type="AlphaFoldDB" id="A0A841R5E6"/>
<keyword evidence="3" id="KW-1185">Reference proteome</keyword>
<evidence type="ECO:0000313" key="3">
    <source>
        <dbReference type="Proteomes" id="UP000587760"/>
    </source>
</evidence>
<sequence length="233" mass="26607">MKTTTAIACFLMTLTTVLFSQDFPVIPDGEVIRYKTLMGKRNSRIEYSSQSIYRIREENRDFFLVKTNSSDQLTETRITTDSFIPVALNKTVYGQRSDINTNVSLLKEPQLSPDEIAVLDTNDLANVLRAYPFTNPRDMNLIFLATGQEMENMSFSVTYIGEETITLNNRQYDSWKLEMKAEMSGAMALFSSMIPKTYMWFSKEDSRHLLKMTGSRGPGAENAITLEMISYTK</sequence>
<organism evidence="2 3">
    <name type="scientific">Spirochaeta isovalerica</name>
    <dbReference type="NCBI Taxonomy" id="150"/>
    <lineage>
        <taxon>Bacteria</taxon>
        <taxon>Pseudomonadati</taxon>
        <taxon>Spirochaetota</taxon>
        <taxon>Spirochaetia</taxon>
        <taxon>Spirochaetales</taxon>
        <taxon>Spirochaetaceae</taxon>
        <taxon>Spirochaeta</taxon>
    </lineage>
</organism>
<dbReference type="RefSeq" id="WP_184746585.1">
    <property type="nucleotide sequence ID" value="NZ_JACHGJ010000003.1"/>
</dbReference>
<protein>
    <recommendedName>
        <fullName evidence="4">DUF3108 domain-containing protein</fullName>
    </recommendedName>
</protein>
<evidence type="ECO:0000313" key="2">
    <source>
        <dbReference type="EMBL" id="MBB6480394.1"/>
    </source>
</evidence>
<keyword evidence="1" id="KW-0732">Signal</keyword>
<accession>A0A841R5E6</accession>
<gene>
    <name evidence="2" type="ORF">HNR50_002057</name>
</gene>
<feature type="chain" id="PRO_5032734397" description="DUF3108 domain-containing protein" evidence="1">
    <location>
        <begin position="21"/>
        <end position="233"/>
    </location>
</feature>
<evidence type="ECO:0008006" key="4">
    <source>
        <dbReference type="Google" id="ProtNLM"/>
    </source>
</evidence>
<dbReference type="Proteomes" id="UP000587760">
    <property type="component" value="Unassembled WGS sequence"/>
</dbReference>
<feature type="signal peptide" evidence="1">
    <location>
        <begin position="1"/>
        <end position="20"/>
    </location>
</feature>
<comment type="caution">
    <text evidence="2">The sequence shown here is derived from an EMBL/GenBank/DDBJ whole genome shotgun (WGS) entry which is preliminary data.</text>
</comment>
<name>A0A841R5E6_9SPIO</name>
<proteinExistence type="predicted"/>
<reference evidence="2 3" key="1">
    <citation type="submission" date="2020-08" db="EMBL/GenBank/DDBJ databases">
        <title>Genomic Encyclopedia of Type Strains, Phase IV (KMG-IV): sequencing the most valuable type-strain genomes for metagenomic binning, comparative biology and taxonomic classification.</title>
        <authorList>
            <person name="Goeker M."/>
        </authorList>
    </citation>
    <scope>NUCLEOTIDE SEQUENCE [LARGE SCALE GENOMIC DNA]</scope>
    <source>
        <strain evidence="2 3">DSM 2461</strain>
    </source>
</reference>
<dbReference type="EMBL" id="JACHGJ010000003">
    <property type="protein sequence ID" value="MBB6480394.1"/>
    <property type="molecule type" value="Genomic_DNA"/>
</dbReference>